<evidence type="ECO:0000313" key="5">
    <source>
        <dbReference type="EMBL" id="RDX43914.1"/>
    </source>
</evidence>
<dbReference type="EMBL" id="KZ857457">
    <property type="protein sequence ID" value="RDX43914.1"/>
    <property type="molecule type" value="Genomic_DNA"/>
</dbReference>
<dbReference type="PANTHER" id="PTHR46910">
    <property type="entry name" value="TRANSCRIPTION FACTOR PDR1"/>
    <property type="match status" value="1"/>
</dbReference>
<dbReference type="InterPro" id="IPR036864">
    <property type="entry name" value="Zn2-C6_fun-type_DNA-bd_sf"/>
</dbReference>
<accession>A0A371CUD8</accession>
<name>A0A371CUD8_9APHY</name>
<dbReference type="SMART" id="SM00906">
    <property type="entry name" value="Fungal_trans"/>
    <property type="match status" value="1"/>
</dbReference>
<feature type="compositionally biased region" description="Low complexity" evidence="3">
    <location>
        <begin position="121"/>
        <end position="131"/>
    </location>
</feature>
<feature type="region of interest" description="Disordered" evidence="3">
    <location>
        <begin position="766"/>
        <end position="797"/>
    </location>
</feature>
<dbReference type="CDD" id="cd00067">
    <property type="entry name" value="GAL4"/>
    <property type="match status" value="1"/>
</dbReference>
<feature type="region of interest" description="Disordered" evidence="3">
    <location>
        <begin position="1"/>
        <end position="21"/>
    </location>
</feature>
<dbReference type="Gene3D" id="4.10.240.10">
    <property type="entry name" value="Zn(2)-C6 fungal-type DNA-binding domain"/>
    <property type="match status" value="1"/>
</dbReference>
<evidence type="ECO:0000259" key="4">
    <source>
        <dbReference type="PROSITE" id="PS50048"/>
    </source>
</evidence>
<dbReference type="GO" id="GO:0003677">
    <property type="term" value="F:DNA binding"/>
    <property type="evidence" value="ECO:0007669"/>
    <property type="project" value="InterPro"/>
</dbReference>
<organism evidence="5 6">
    <name type="scientific">Lentinus brumalis</name>
    <dbReference type="NCBI Taxonomy" id="2498619"/>
    <lineage>
        <taxon>Eukaryota</taxon>
        <taxon>Fungi</taxon>
        <taxon>Dikarya</taxon>
        <taxon>Basidiomycota</taxon>
        <taxon>Agaricomycotina</taxon>
        <taxon>Agaricomycetes</taxon>
        <taxon>Polyporales</taxon>
        <taxon>Polyporaceae</taxon>
        <taxon>Lentinus</taxon>
    </lineage>
</organism>
<dbReference type="PANTHER" id="PTHR46910:SF38">
    <property type="entry name" value="ZN(2)-C6 FUNGAL-TYPE DOMAIN-CONTAINING PROTEIN"/>
    <property type="match status" value="1"/>
</dbReference>
<dbReference type="InterPro" id="IPR001138">
    <property type="entry name" value="Zn2Cys6_DnaBD"/>
</dbReference>
<dbReference type="OrthoDB" id="4456959at2759"/>
<reference evidence="5 6" key="1">
    <citation type="journal article" date="2018" name="Biotechnol. Biofuels">
        <title>Integrative visual omics of the white-rot fungus Polyporus brumalis exposes the biotechnological potential of its oxidative enzymes for delignifying raw plant biomass.</title>
        <authorList>
            <person name="Miyauchi S."/>
            <person name="Rancon A."/>
            <person name="Drula E."/>
            <person name="Hage H."/>
            <person name="Chaduli D."/>
            <person name="Favel A."/>
            <person name="Grisel S."/>
            <person name="Henrissat B."/>
            <person name="Herpoel-Gimbert I."/>
            <person name="Ruiz-Duenas F.J."/>
            <person name="Chevret D."/>
            <person name="Hainaut M."/>
            <person name="Lin J."/>
            <person name="Wang M."/>
            <person name="Pangilinan J."/>
            <person name="Lipzen A."/>
            <person name="Lesage-Meessen L."/>
            <person name="Navarro D."/>
            <person name="Riley R."/>
            <person name="Grigoriev I.V."/>
            <person name="Zhou S."/>
            <person name="Raouche S."/>
            <person name="Rosso M.N."/>
        </authorList>
    </citation>
    <scope>NUCLEOTIDE SEQUENCE [LARGE SCALE GENOMIC DNA]</scope>
    <source>
        <strain evidence="5 6">BRFM 1820</strain>
    </source>
</reference>
<keyword evidence="6" id="KW-1185">Reference proteome</keyword>
<dbReference type="SUPFAM" id="SSF57701">
    <property type="entry name" value="Zn2/Cys6 DNA-binding domain"/>
    <property type="match status" value="1"/>
</dbReference>
<dbReference type="GO" id="GO:0008270">
    <property type="term" value="F:zinc ion binding"/>
    <property type="evidence" value="ECO:0007669"/>
    <property type="project" value="InterPro"/>
</dbReference>
<feature type="compositionally biased region" description="Polar residues" evidence="3">
    <location>
        <begin position="782"/>
        <end position="793"/>
    </location>
</feature>
<feature type="region of interest" description="Disordered" evidence="3">
    <location>
        <begin position="214"/>
        <end position="235"/>
    </location>
</feature>
<keyword evidence="1" id="KW-0479">Metal-binding</keyword>
<dbReference type="Pfam" id="PF04082">
    <property type="entry name" value="Fungal_trans"/>
    <property type="match status" value="1"/>
</dbReference>
<protein>
    <recommendedName>
        <fullName evidence="4">Zn(2)-C6 fungal-type domain-containing protein</fullName>
    </recommendedName>
</protein>
<feature type="compositionally biased region" description="Acidic residues" evidence="3">
    <location>
        <begin position="142"/>
        <end position="153"/>
    </location>
</feature>
<dbReference type="CDD" id="cd12148">
    <property type="entry name" value="fungal_TF_MHR"/>
    <property type="match status" value="1"/>
</dbReference>
<dbReference type="SMART" id="SM00066">
    <property type="entry name" value="GAL4"/>
    <property type="match status" value="1"/>
</dbReference>
<dbReference type="PROSITE" id="PS50048">
    <property type="entry name" value="ZN2_CY6_FUNGAL_2"/>
    <property type="match status" value="1"/>
</dbReference>
<dbReference type="GO" id="GO:0000981">
    <property type="term" value="F:DNA-binding transcription factor activity, RNA polymerase II-specific"/>
    <property type="evidence" value="ECO:0007669"/>
    <property type="project" value="InterPro"/>
</dbReference>
<proteinExistence type="predicted"/>
<sequence>MSSSEEDSAPAMVEQAKRKKKQRACDFCRRKKIRCDGAEMPDHRCSRCIGQGIECTYEPINTRPPSKSYVQILENRLQNMEKLFGQLHPNVQIPKDFDGVLEASHLQISTDHLPPDYTRHSSISNGSASAVSPPPPESPLVESDELEPSDDEQEARRNIIENLKRIPVLTHPSQARYHGKSSNLMFLQAVMDMKPKHAGLERPRSAEPALREFGVAPPRRPESGPTQWLKDATPKPMPYRDFPPPDLMEQLVNAFFTNYNLFVPILHRPIFEQGIKDGLHLRDRAFGAVVLLVCANGSRVVDHPRVRTEDGRVAGWRWFEQVETARWSYLERPRLEDLQICALISMYLGGTNVPQGSWTVIGLGLRLAQDMGAHRKKVYNTTPTVEGELMKRAFWALIILDRMSSFGLGRPCAIHDEDFDVEPLLEVDDEYWITTDPEQAFKQPEGKPSYVTFANCLVRLYKILAFASRTIYSINKSKLTLGMVGPAWEQKIVAELDSAINKWIDMVPPHLQWDPDRADNAFLNQSATLYANYYLLQICIHRPFIPSPRKPSRLTLPSLAICTNAARSCTHVLDIQMQRTGTPLLLNRMPLFTSGLVLLLNMWGGKRSGLSNQSTMTDVHKCMNMLKQLERHTQSARRLWGVLNGLISIGEFAPPDASAFPSAGQTDVGSLLSVVFAKDAADPGGLPSSLAPMAPSEQAQADEPMLSPLYNPGAPASRAEATQAYITNRNNFSNPPPALPVHTKELGRLPFHHGFSSLLSAVNGNGTLQQQRPQPPDIFTGMQPTAGPSTFPQTGLPDAPMDTESFNVNAPGFPMRVTDYSELLSALSAPSPPQQQHSPQYVGNTPSPMSMNGDADVAMLSAENMAFADNMMEMWSTAPTSFEWDDWGSYLANMTGVDQNNPFHPSGAPPTTGF</sequence>
<evidence type="ECO:0000256" key="2">
    <source>
        <dbReference type="ARBA" id="ARBA00023242"/>
    </source>
</evidence>
<evidence type="ECO:0000313" key="6">
    <source>
        <dbReference type="Proteomes" id="UP000256964"/>
    </source>
</evidence>
<feature type="region of interest" description="Disordered" evidence="3">
    <location>
        <begin position="686"/>
        <end position="718"/>
    </location>
</feature>
<dbReference type="InterPro" id="IPR007219">
    <property type="entry name" value="XnlR_reg_dom"/>
</dbReference>
<evidence type="ECO:0000256" key="3">
    <source>
        <dbReference type="SAM" id="MobiDB-lite"/>
    </source>
</evidence>
<feature type="region of interest" description="Disordered" evidence="3">
    <location>
        <begin position="111"/>
        <end position="154"/>
    </location>
</feature>
<evidence type="ECO:0000256" key="1">
    <source>
        <dbReference type="ARBA" id="ARBA00022723"/>
    </source>
</evidence>
<dbReference type="PROSITE" id="PS00463">
    <property type="entry name" value="ZN2_CY6_FUNGAL_1"/>
    <property type="match status" value="1"/>
</dbReference>
<gene>
    <name evidence="5" type="ORF">OH76DRAFT_1409563</name>
</gene>
<dbReference type="InterPro" id="IPR050987">
    <property type="entry name" value="AtrR-like"/>
</dbReference>
<dbReference type="GO" id="GO:0006351">
    <property type="term" value="P:DNA-templated transcription"/>
    <property type="evidence" value="ECO:0007669"/>
    <property type="project" value="InterPro"/>
</dbReference>
<dbReference type="AlphaFoldDB" id="A0A371CUD8"/>
<dbReference type="Pfam" id="PF00172">
    <property type="entry name" value="Zn_clus"/>
    <property type="match status" value="1"/>
</dbReference>
<dbReference type="STRING" id="139420.A0A371CUD8"/>
<dbReference type="Proteomes" id="UP000256964">
    <property type="component" value="Unassembled WGS sequence"/>
</dbReference>
<keyword evidence="2" id="KW-0539">Nucleus</keyword>
<feature type="domain" description="Zn(2)-C6 fungal-type" evidence="4">
    <location>
        <begin position="24"/>
        <end position="57"/>
    </location>
</feature>